<sequence length="37" mass="4316">QSGRRLFCTAIYWSMAFLPQDGQARQLQVLHRYLTCG</sequence>
<dbReference type="EMBL" id="AEAG01002911">
    <property type="protein sequence ID" value="EGH26825.1"/>
    <property type="molecule type" value="Genomic_DNA"/>
</dbReference>
<organism evidence="1 2">
    <name type="scientific">Pseudomonas amygdali pv. mori str. 301020</name>
    <dbReference type="NCBI Taxonomy" id="629261"/>
    <lineage>
        <taxon>Bacteria</taxon>
        <taxon>Pseudomonadati</taxon>
        <taxon>Pseudomonadota</taxon>
        <taxon>Gammaproteobacteria</taxon>
        <taxon>Pseudomonadales</taxon>
        <taxon>Pseudomonadaceae</taxon>
        <taxon>Pseudomonas</taxon>
        <taxon>Pseudomonas amygdali</taxon>
    </lineage>
</organism>
<proteinExistence type="predicted"/>
<evidence type="ECO:0000313" key="1">
    <source>
        <dbReference type="EMBL" id="EGH26825.1"/>
    </source>
</evidence>
<dbReference type="Proteomes" id="UP000003465">
    <property type="component" value="Unassembled WGS sequence"/>
</dbReference>
<protein>
    <submittedName>
        <fullName evidence="1">Uncharacterized protein</fullName>
    </submittedName>
</protein>
<name>A0A656GMX7_PSEA0</name>
<accession>A0A656GMX7</accession>
<evidence type="ECO:0000313" key="2">
    <source>
        <dbReference type="Proteomes" id="UP000003465"/>
    </source>
</evidence>
<dbReference type="AlphaFoldDB" id="A0A656GMX7"/>
<gene>
    <name evidence="1" type="ORF">PSYMO_37272</name>
</gene>
<comment type="caution">
    <text evidence="1">The sequence shown here is derived from an EMBL/GenBank/DDBJ whole genome shotgun (WGS) entry which is preliminary data.</text>
</comment>
<reference evidence="1 2" key="1">
    <citation type="journal article" date="2011" name="PLoS Pathog.">
        <title>Dynamic evolution of pathogenicity revealed by sequencing and comparative genomics of 19 Pseudomonas syringae isolates.</title>
        <authorList>
            <person name="Baltrus D.A."/>
            <person name="Nishimura M.T."/>
            <person name="Romanchuk A."/>
            <person name="Chang J.H."/>
            <person name="Mukhtar M.S."/>
            <person name="Cherkis K."/>
            <person name="Roach J."/>
            <person name="Grant S.R."/>
            <person name="Jones C.D."/>
            <person name="Dangl J.L."/>
        </authorList>
    </citation>
    <scope>NUCLEOTIDE SEQUENCE [LARGE SCALE GENOMIC DNA]</scope>
    <source>
        <strain evidence="1 2">301020</strain>
    </source>
</reference>
<feature type="non-terminal residue" evidence="1">
    <location>
        <position position="1"/>
    </location>
</feature>
<feature type="non-terminal residue" evidence="1">
    <location>
        <position position="37"/>
    </location>
</feature>